<dbReference type="Proteomes" id="UP001193734">
    <property type="component" value="Unassembled WGS sequence"/>
</dbReference>
<dbReference type="PANTHER" id="PTHR15852">
    <property type="entry name" value="PLASTID TRANSCRIPTIONALLY ACTIVE PROTEIN"/>
    <property type="match status" value="1"/>
</dbReference>
<name>A0ABX2ARY1_9BACT</name>
<comment type="caution">
    <text evidence="1">The sequence shown here is derived from an EMBL/GenBank/DDBJ whole genome shotgun (WGS) entry which is preliminary data.</text>
</comment>
<accession>A0ABX2ARY1</accession>
<evidence type="ECO:0008006" key="3">
    <source>
        <dbReference type="Google" id="ProtNLM"/>
    </source>
</evidence>
<reference evidence="1 2" key="1">
    <citation type="submission" date="2020-05" db="EMBL/GenBank/DDBJ databases">
        <title>Distinct polysaccharide utilization as determinants for interspecies competition between intestinal Prevotella spp.</title>
        <authorList>
            <person name="Galvez E.J.C."/>
            <person name="Iljazovic A."/>
            <person name="Strowig T."/>
        </authorList>
    </citation>
    <scope>NUCLEOTIDE SEQUENCE [LARGE SCALE GENOMIC DNA]</scope>
    <source>
        <strain evidence="1 2">PROD</strain>
    </source>
</reference>
<keyword evidence="2" id="KW-1185">Reference proteome</keyword>
<evidence type="ECO:0000313" key="1">
    <source>
        <dbReference type="EMBL" id="NPE13390.1"/>
    </source>
</evidence>
<dbReference type="SUPFAM" id="SSF57938">
    <property type="entry name" value="DnaJ/Hsp40 cysteine-rich domain"/>
    <property type="match status" value="2"/>
</dbReference>
<proteinExistence type="predicted"/>
<organism evidence="1 2">
    <name type="scientific">Xylanibacter rodentium</name>
    <dbReference type="NCBI Taxonomy" id="2736289"/>
    <lineage>
        <taxon>Bacteria</taxon>
        <taxon>Pseudomonadati</taxon>
        <taxon>Bacteroidota</taxon>
        <taxon>Bacteroidia</taxon>
        <taxon>Bacteroidales</taxon>
        <taxon>Prevotellaceae</taxon>
        <taxon>Xylanibacter</taxon>
    </lineage>
</organism>
<protein>
    <recommendedName>
        <fullName evidence="3">CR-type domain-containing protein</fullName>
    </recommendedName>
</protein>
<gene>
    <name evidence="1" type="ORF">HPS55_03465</name>
</gene>
<dbReference type="PROSITE" id="PS51257">
    <property type="entry name" value="PROKAR_LIPOPROTEIN"/>
    <property type="match status" value="1"/>
</dbReference>
<sequence>MKQISLLFMVVFFLMSCESTKTCPVCNGEGSVMINAVEEIECSICKGDGEVPAKDYEMIRNTWLKIRSGQFDSPNTGGMQQESQVQCPMCSGTGVFSGYGSSQTCGECKGSGYTTASRAAQIRQSLQQIDQMTGGGGYGGTSIDDGNYHPAPSNSGSTDAPSCHTCHGTGGCQHCHGTGVVEYEGQYNTSDGIMKCPICKGSGRCGVCNGRGKI</sequence>
<dbReference type="GeneID" id="82156817"/>
<dbReference type="Gene3D" id="6.20.20.10">
    <property type="match status" value="2"/>
</dbReference>
<evidence type="ECO:0000313" key="2">
    <source>
        <dbReference type="Proteomes" id="UP001193734"/>
    </source>
</evidence>
<dbReference type="PANTHER" id="PTHR15852:SF54">
    <property type="entry name" value="PROTEIN SSUH2 HOMOLOG"/>
    <property type="match status" value="1"/>
</dbReference>
<dbReference type="EMBL" id="JABKKE010000004">
    <property type="protein sequence ID" value="NPE13390.1"/>
    <property type="molecule type" value="Genomic_DNA"/>
</dbReference>
<dbReference type="InterPro" id="IPR036410">
    <property type="entry name" value="HSP_DnaJ_Cys-rich_dom_sf"/>
</dbReference>
<dbReference type="RefSeq" id="WP_172176553.1">
    <property type="nucleotide sequence ID" value="NZ_CASGIA010000021.1"/>
</dbReference>